<dbReference type="Gramene" id="RZC75721">
    <property type="protein sequence ID" value="RZC75721"/>
    <property type="gene ID" value="C5167_051203"/>
</dbReference>
<evidence type="ECO:0000313" key="2">
    <source>
        <dbReference type="Proteomes" id="UP000316621"/>
    </source>
</evidence>
<protein>
    <submittedName>
        <fullName evidence="1">Uncharacterized protein</fullName>
    </submittedName>
</protein>
<dbReference type="EMBL" id="CM010722">
    <property type="protein sequence ID" value="RZC75721.1"/>
    <property type="molecule type" value="Genomic_DNA"/>
</dbReference>
<evidence type="ECO:0000313" key="1">
    <source>
        <dbReference type="EMBL" id="RZC75721.1"/>
    </source>
</evidence>
<organism evidence="1 2">
    <name type="scientific">Papaver somniferum</name>
    <name type="common">Opium poppy</name>
    <dbReference type="NCBI Taxonomy" id="3469"/>
    <lineage>
        <taxon>Eukaryota</taxon>
        <taxon>Viridiplantae</taxon>
        <taxon>Streptophyta</taxon>
        <taxon>Embryophyta</taxon>
        <taxon>Tracheophyta</taxon>
        <taxon>Spermatophyta</taxon>
        <taxon>Magnoliopsida</taxon>
        <taxon>Ranunculales</taxon>
        <taxon>Papaveraceae</taxon>
        <taxon>Papaveroideae</taxon>
        <taxon>Papaver</taxon>
    </lineage>
</organism>
<reference evidence="1 2" key="1">
    <citation type="journal article" date="2018" name="Science">
        <title>The opium poppy genome and morphinan production.</title>
        <authorList>
            <person name="Guo L."/>
            <person name="Winzer T."/>
            <person name="Yang X."/>
            <person name="Li Y."/>
            <person name="Ning Z."/>
            <person name="He Z."/>
            <person name="Teodor R."/>
            <person name="Lu Y."/>
            <person name="Bowser T.A."/>
            <person name="Graham I.A."/>
            <person name="Ye K."/>
        </authorList>
    </citation>
    <scope>NUCLEOTIDE SEQUENCE [LARGE SCALE GENOMIC DNA]</scope>
    <source>
        <strain evidence="2">cv. HN1</strain>
        <tissue evidence="1">Leaves</tissue>
    </source>
</reference>
<name>A0A4Y7KUC4_PAPSO</name>
<sequence length="62" mass="7436">MSKLRFKLQAHRVCEFTRENVLAHWVLALSLFYLQEHMETTGTRFVNQRQNMTAEQMAIHDQ</sequence>
<accession>A0A4Y7KUC4</accession>
<keyword evidence="2" id="KW-1185">Reference proteome</keyword>
<gene>
    <name evidence="1" type="ORF">C5167_051203</name>
</gene>
<proteinExistence type="predicted"/>
<dbReference type="AlphaFoldDB" id="A0A4Y7KUC4"/>
<dbReference type="Proteomes" id="UP000316621">
    <property type="component" value="Chromosome 8"/>
</dbReference>